<organism evidence="1 2">
    <name type="scientific">Amblyomma americanum</name>
    <name type="common">Lone star tick</name>
    <dbReference type="NCBI Taxonomy" id="6943"/>
    <lineage>
        <taxon>Eukaryota</taxon>
        <taxon>Metazoa</taxon>
        <taxon>Ecdysozoa</taxon>
        <taxon>Arthropoda</taxon>
        <taxon>Chelicerata</taxon>
        <taxon>Arachnida</taxon>
        <taxon>Acari</taxon>
        <taxon>Parasitiformes</taxon>
        <taxon>Ixodida</taxon>
        <taxon>Ixodoidea</taxon>
        <taxon>Ixodidae</taxon>
        <taxon>Amblyomminae</taxon>
        <taxon>Amblyomma</taxon>
    </lineage>
</organism>
<gene>
    <name evidence="1" type="ORF">V5799_027813</name>
</gene>
<comment type="caution">
    <text evidence="1">The sequence shown here is derived from an EMBL/GenBank/DDBJ whole genome shotgun (WGS) entry which is preliminary data.</text>
</comment>
<evidence type="ECO:0000313" key="2">
    <source>
        <dbReference type="Proteomes" id="UP001321473"/>
    </source>
</evidence>
<protein>
    <submittedName>
        <fullName evidence="1">Uncharacterized protein</fullName>
    </submittedName>
</protein>
<accession>A0AAQ4DEN0</accession>
<keyword evidence="2" id="KW-1185">Reference proteome</keyword>
<proteinExistence type="predicted"/>
<dbReference type="AlphaFoldDB" id="A0AAQ4DEN0"/>
<evidence type="ECO:0000313" key="1">
    <source>
        <dbReference type="EMBL" id="KAK8760920.1"/>
    </source>
</evidence>
<dbReference type="Proteomes" id="UP001321473">
    <property type="component" value="Unassembled WGS sequence"/>
</dbReference>
<dbReference type="EMBL" id="JARKHS020031733">
    <property type="protein sequence ID" value="KAK8760920.1"/>
    <property type="molecule type" value="Genomic_DNA"/>
</dbReference>
<sequence length="86" mass="10041">MHTRYTFRSARLRKDARLRRGIPFLFDRQQRAQVECAKFRLPTSGRVLRTRRTTTSMMLKEKENGRPCFEGGPSFALSVQGFRTCA</sequence>
<reference evidence="1 2" key="1">
    <citation type="journal article" date="2023" name="Arcadia Sci">
        <title>De novo assembly of a long-read Amblyomma americanum tick genome.</title>
        <authorList>
            <person name="Chou S."/>
            <person name="Poskanzer K.E."/>
            <person name="Rollins M."/>
            <person name="Thuy-Boun P.S."/>
        </authorList>
    </citation>
    <scope>NUCLEOTIDE SEQUENCE [LARGE SCALE GENOMIC DNA]</scope>
    <source>
        <strain evidence="1">F_SG_1</strain>
        <tissue evidence="1">Salivary glands</tissue>
    </source>
</reference>
<name>A0AAQ4DEN0_AMBAM</name>